<dbReference type="RefSeq" id="WP_014875652.1">
    <property type="nucleotide sequence ID" value="NZ_BSKP01000001.1"/>
</dbReference>
<evidence type="ECO:0000313" key="3">
    <source>
        <dbReference type="EMBL" id="AUQ93382.1"/>
    </source>
</evidence>
<organism evidence="4 5">
    <name type="scientific">Phaeobacter inhibens</name>
    <dbReference type="NCBI Taxonomy" id="221822"/>
    <lineage>
        <taxon>Bacteria</taxon>
        <taxon>Pseudomonadati</taxon>
        <taxon>Pseudomonadota</taxon>
        <taxon>Alphaproteobacteria</taxon>
        <taxon>Rhodobacterales</taxon>
        <taxon>Roseobacteraceae</taxon>
        <taxon>Phaeobacter</taxon>
    </lineage>
</organism>
<evidence type="ECO:0000259" key="2">
    <source>
        <dbReference type="Pfam" id="PF16036"/>
    </source>
</evidence>
<reference evidence="4 5" key="1">
    <citation type="journal article" date="2017" name="Front. Microbiol.">
        <title>Phaeobacter piscinae sp. nov., a species of the Roseobacter group and potential aquaculture probiont.</title>
        <authorList>
            <person name="Sonnenschein E.C."/>
            <person name="Phippen C.B.W."/>
            <person name="Nielsen K.F."/>
            <person name="Mateiu R.V."/>
            <person name="Melchiorsen J."/>
            <person name="Gram L."/>
            <person name="Overmann J."/>
            <person name="Freese H.M."/>
        </authorList>
    </citation>
    <scope>NUCLEOTIDE SEQUENCE [LARGE SCALE GENOMIC DNA]</scope>
    <source>
        <strain evidence="4 5">P88</strain>
    </source>
</reference>
<dbReference type="EMBL" id="CP010725">
    <property type="protein sequence ID" value="AUR00140.1"/>
    <property type="molecule type" value="Genomic_DNA"/>
</dbReference>
<accession>A0A2I7KQB5</accession>
<evidence type="ECO:0000313" key="6">
    <source>
        <dbReference type="Proteomes" id="UP000236536"/>
    </source>
</evidence>
<reference evidence="3 6" key="3">
    <citation type="journal article" date="2017" name="Int. J. Syst. Evol. Microbiol.">
        <title>Adaptation of Surface-Associated Bacteria to the Open Ocean: A Genomically Distinct Subpopulation of Phaeobacter gallaeciensis Colonizes Pacific Mesozooplankton.</title>
        <authorList>
            <person name="Freese H.M."/>
            <person name="Methner A."/>
            <person name="Overmann J."/>
        </authorList>
    </citation>
    <scope>NUCLEOTIDE SEQUENCE [LARGE SCALE GENOMIC DNA]</scope>
    <source>
        <strain evidence="3 6">P66</strain>
    </source>
</reference>
<dbReference type="OMA" id="SHRSAMV"/>
<gene>
    <name evidence="3" type="ORF">PhaeoP66_00566</name>
    <name evidence="4" type="ORF">PhaeoP88_02797</name>
</gene>
<name>A0A2I7KQB5_9RHOB</name>
<keyword evidence="1" id="KW-0732">Signal</keyword>
<dbReference type="Pfam" id="PF16036">
    <property type="entry name" value="Chalcone_3"/>
    <property type="match status" value="1"/>
</dbReference>
<keyword evidence="6" id="KW-1185">Reference proteome</keyword>
<feature type="domain" description="Chalcone isomerase" evidence="2">
    <location>
        <begin position="79"/>
        <end position="184"/>
    </location>
</feature>
<dbReference type="InterPro" id="IPR016087">
    <property type="entry name" value="Chalcone_isomerase"/>
</dbReference>
<sequence precursor="true">MPDPGQPHDTKSLWTSHRSAMVSFALGLAVLLSSLSTPATADTGLKSPIKLGEVTFRWFGLPLYDASLFAEGQERFDWQTPMALKLSYRRGFTRMQLTKATAAELTRLEGPRADQDRLLAKLERCFRDVAAGDSFVATTRDPNQVALYLNGRQTCDVRHAEARKRFLNIWLSPNSRSARLSSQLRGN</sequence>
<evidence type="ECO:0000256" key="1">
    <source>
        <dbReference type="SAM" id="SignalP"/>
    </source>
</evidence>
<dbReference type="EMBL" id="CP010705">
    <property type="protein sequence ID" value="AUQ93382.1"/>
    <property type="molecule type" value="Genomic_DNA"/>
</dbReference>
<evidence type="ECO:0000313" key="5">
    <source>
        <dbReference type="Proteomes" id="UP000236447"/>
    </source>
</evidence>
<dbReference type="Proteomes" id="UP000236536">
    <property type="component" value="Chromosome"/>
</dbReference>
<reference evidence="5 6" key="2">
    <citation type="journal article" date="2017" name="Genome Biol. Evol.">
        <title>Trajectories and Drivers of Genome Evolution in Surface-Associated Marine Phaeobacter.</title>
        <authorList>
            <person name="Freese H.M."/>
            <person name="Sikorski J."/>
            <person name="Bunk B."/>
            <person name="Scheuner C."/>
            <person name="Meier-Kolthoff J.P."/>
            <person name="Sproer C."/>
            <person name="Gram L."/>
            <person name="Overmann J."/>
        </authorList>
    </citation>
    <scope>NUCLEOTIDE SEQUENCE [LARGE SCALE GENOMIC DNA]</scope>
    <source>
        <strain evidence="3 6">P66</strain>
        <strain evidence="4 5">P88</strain>
    </source>
</reference>
<dbReference type="Proteomes" id="UP000236447">
    <property type="component" value="Chromosome"/>
</dbReference>
<feature type="signal peptide" evidence="1">
    <location>
        <begin position="1"/>
        <end position="41"/>
    </location>
</feature>
<dbReference type="GeneID" id="57289446"/>
<evidence type="ECO:0000313" key="4">
    <source>
        <dbReference type="EMBL" id="AUR00140.1"/>
    </source>
</evidence>
<proteinExistence type="predicted"/>
<feature type="chain" id="PRO_5044574469" description="Chalcone isomerase domain-containing protein" evidence="1">
    <location>
        <begin position="42"/>
        <end position="187"/>
    </location>
</feature>
<protein>
    <recommendedName>
        <fullName evidence="2">Chalcone isomerase domain-containing protein</fullName>
    </recommendedName>
</protein>
<dbReference type="AlphaFoldDB" id="A0A2I7KQB5"/>